<accession>A0A9W5PVW2</accession>
<protein>
    <submittedName>
        <fullName evidence="1">Uncharacterized protein</fullName>
    </submittedName>
</protein>
<evidence type="ECO:0000313" key="1">
    <source>
        <dbReference type="EMBL" id="EOO39008.1"/>
    </source>
</evidence>
<dbReference type="AlphaFoldDB" id="A0A9W5PVW2"/>
<dbReference type="RefSeq" id="WP_016109599.1">
    <property type="nucleotide sequence ID" value="NZ_KB976173.1"/>
</dbReference>
<reference evidence="1 2" key="1">
    <citation type="submission" date="2012-12" db="EMBL/GenBank/DDBJ databases">
        <title>The Genome Sequence of Bacillus cereus VD133.</title>
        <authorList>
            <consortium name="The Broad Institute Genome Sequencing Platform"/>
            <consortium name="The Broad Institute Genome Sequencing Center for Infectious Disease"/>
            <person name="Feldgarden M."/>
            <person name="Van der Auwera G.A."/>
            <person name="Mahillon J."/>
            <person name="Duprez V."/>
            <person name="Timmery S."/>
            <person name="Mattelet C."/>
            <person name="Dierick K."/>
            <person name="Sun M."/>
            <person name="Yu Z."/>
            <person name="Zhu L."/>
            <person name="Hu X."/>
            <person name="Shank E.B."/>
            <person name="Swiecicka I."/>
            <person name="Hansen B.M."/>
            <person name="Andrup L."/>
            <person name="Walker B."/>
            <person name="Young S.K."/>
            <person name="Zeng Q."/>
            <person name="Gargeya S."/>
            <person name="Fitzgerald M."/>
            <person name="Haas B."/>
            <person name="Abouelleil A."/>
            <person name="Alvarado L."/>
            <person name="Arachchi H.M."/>
            <person name="Berlin A.M."/>
            <person name="Chapman S.B."/>
            <person name="Dewar J."/>
            <person name="Goldberg J."/>
            <person name="Griggs A."/>
            <person name="Gujja S."/>
            <person name="Hansen M."/>
            <person name="Howarth C."/>
            <person name="Imamovic A."/>
            <person name="Larimer J."/>
            <person name="McCowan C."/>
            <person name="Murphy C."/>
            <person name="Neiman D."/>
            <person name="Pearson M."/>
            <person name="Priest M."/>
            <person name="Roberts A."/>
            <person name="Saif S."/>
            <person name="Shea T."/>
            <person name="Sisk P."/>
            <person name="Sykes S."/>
            <person name="Wortman J."/>
            <person name="Nusbaum C."/>
            <person name="Birren B."/>
        </authorList>
    </citation>
    <scope>NUCLEOTIDE SEQUENCE [LARGE SCALE GENOMIC DNA]</scope>
    <source>
        <strain evidence="1 2">VD133</strain>
    </source>
</reference>
<evidence type="ECO:0000313" key="2">
    <source>
        <dbReference type="Proteomes" id="UP000014018"/>
    </source>
</evidence>
<organism evidence="1 2">
    <name type="scientific">Bacillus cereus VD133</name>
    <dbReference type="NCBI Taxonomy" id="1053233"/>
    <lineage>
        <taxon>Bacteria</taxon>
        <taxon>Bacillati</taxon>
        <taxon>Bacillota</taxon>
        <taxon>Bacilli</taxon>
        <taxon>Bacillales</taxon>
        <taxon>Bacillaceae</taxon>
        <taxon>Bacillus</taxon>
        <taxon>Bacillus cereus group</taxon>
    </lineage>
</organism>
<comment type="caution">
    <text evidence="1">The sequence shown here is derived from an EMBL/GenBank/DDBJ whole genome shotgun (WGS) entry which is preliminary data.</text>
</comment>
<gene>
    <name evidence="1" type="ORF">IIU_00826</name>
</gene>
<name>A0A9W5PVW2_BACCE</name>
<sequence>MKLIIMSIQIVFFAMISYSGEAEVKNINYYNKKTQVAAQYEINDYQKNMVRMFSDPGSM</sequence>
<dbReference type="Proteomes" id="UP000014018">
    <property type="component" value="Unassembled WGS sequence"/>
</dbReference>
<dbReference type="EMBL" id="AHFB01000020">
    <property type="protein sequence ID" value="EOO39008.1"/>
    <property type="molecule type" value="Genomic_DNA"/>
</dbReference>
<proteinExistence type="predicted"/>